<organism evidence="1">
    <name type="scientific">Micrococcus phage Olihed</name>
    <dbReference type="NCBI Taxonomy" id="3092209"/>
    <lineage>
        <taxon>Viruses</taxon>
        <taxon>Duplodnaviria</taxon>
        <taxon>Heunggongvirae</taxon>
        <taxon>Uroviricota</taxon>
        <taxon>Caudoviricetes</taxon>
    </lineage>
</organism>
<dbReference type="EMBL" id="OR756648">
    <property type="protein sequence ID" value="WZE63400.1"/>
    <property type="molecule type" value="Genomic_DNA"/>
</dbReference>
<reference evidence="1" key="1">
    <citation type="submission" date="2023-10" db="EMBL/GenBank/DDBJ databases">
        <title>Two new lytic phages for Micrococcus sp. strain 1402.</title>
        <authorList>
            <person name="Petrzik K."/>
        </authorList>
    </citation>
    <scope>NUCLEOTIDE SEQUENCE</scope>
</reference>
<sequence>MNAPEPLQFSEQWWEGVTSRALTAIRREWTVERLERVARTGNPTPVSGDDL</sequence>
<proteinExistence type="predicted"/>
<protein>
    <recommendedName>
        <fullName evidence="2">Helix-turn-helix DNA binding domain protein</fullName>
    </recommendedName>
</protein>
<evidence type="ECO:0008006" key="2">
    <source>
        <dbReference type="Google" id="ProtNLM"/>
    </source>
</evidence>
<evidence type="ECO:0000313" key="1">
    <source>
        <dbReference type="EMBL" id="WZE63400.1"/>
    </source>
</evidence>
<name>A0AAU6R5B8_9CAUD</name>
<accession>A0AAU6R5B8</accession>